<dbReference type="InterPro" id="IPR051685">
    <property type="entry name" value="Ycf3/AcsC/BcsC/TPR_MFPF"/>
</dbReference>
<feature type="repeat" description="TPR" evidence="3">
    <location>
        <begin position="328"/>
        <end position="361"/>
    </location>
</feature>
<feature type="repeat" description="TPR" evidence="3">
    <location>
        <begin position="272"/>
        <end position="305"/>
    </location>
</feature>
<dbReference type="EMBL" id="CP003653">
    <property type="protein sequence ID" value="AFZ35723.1"/>
    <property type="molecule type" value="Genomic_DNA"/>
</dbReference>
<dbReference type="SUPFAM" id="SSF52540">
    <property type="entry name" value="P-loop containing nucleoside triphosphate hydrolases"/>
    <property type="match status" value="1"/>
</dbReference>
<dbReference type="eggNOG" id="COG0457">
    <property type="taxonomic scope" value="Bacteria"/>
</dbReference>
<proteinExistence type="predicted"/>
<feature type="repeat" description="TPR" evidence="3">
    <location>
        <begin position="66"/>
        <end position="99"/>
    </location>
</feature>
<feature type="repeat" description="TPR" evidence="3">
    <location>
        <begin position="204"/>
        <end position="237"/>
    </location>
</feature>
<reference evidence="6" key="1">
    <citation type="journal article" date="2013" name="Proc. Natl. Acad. Sci. U.S.A.">
        <title>Improving the coverage of the cyanobacterial phylum using diversity-driven genome sequencing.</title>
        <authorList>
            <person name="Shih P.M."/>
            <person name="Wu D."/>
            <person name="Latifi A."/>
            <person name="Axen S.D."/>
            <person name="Fewer D.P."/>
            <person name="Talla E."/>
            <person name="Calteau A."/>
            <person name="Cai F."/>
            <person name="Tandeau de Marsac N."/>
            <person name="Rippka R."/>
            <person name="Herdman M."/>
            <person name="Sivonen K."/>
            <person name="Coursin T."/>
            <person name="Laurent T."/>
            <person name="Goodwin L."/>
            <person name="Nolan M."/>
            <person name="Davenport K.W."/>
            <person name="Han C.S."/>
            <person name="Rubin E.M."/>
            <person name="Eisen J.A."/>
            <person name="Woyke T."/>
            <person name="Gugger M."/>
            <person name="Kerfeld C.A."/>
        </authorList>
    </citation>
    <scope>NUCLEOTIDE SEQUENCE [LARGE SCALE GENOMIC DNA]</scope>
    <source>
        <strain evidence="6">ATCC 29371 / PCC 7437</strain>
    </source>
</reference>
<accession>K9XT64</accession>
<feature type="repeat" description="TPR" evidence="3">
    <location>
        <begin position="170"/>
        <end position="203"/>
    </location>
</feature>
<evidence type="ECO:0000259" key="4">
    <source>
        <dbReference type="Pfam" id="PF00685"/>
    </source>
</evidence>
<dbReference type="Pfam" id="PF13181">
    <property type="entry name" value="TPR_8"/>
    <property type="match status" value="3"/>
</dbReference>
<dbReference type="RefSeq" id="WP_015193391.1">
    <property type="nucleotide sequence ID" value="NC_019748.1"/>
</dbReference>
<evidence type="ECO:0000313" key="6">
    <source>
        <dbReference type="Proteomes" id="UP000010473"/>
    </source>
</evidence>
<gene>
    <name evidence="5" type="ordered locus">Sta7437_2174</name>
</gene>
<keyword evidence="1" id="KW-0677">Repeat</keyword>
<dbReference type="PANTHER" id="PTHR44943:SF8">
    <property type="entry name" value="TPR REPEAT-CONTAINING PROTEIN MJ0263"/>
    <property type="match status" value="1"/>
</dbReference>
<dbReference type="InterPro" id="IPR019734">
    <property type="entry name" value="TPR_rpt"/>
</dbReference>
<dbReference type="Pfam" id="PF00685">
    <property type="entry name" value="Sulfotransfer_1"/>
    <property type="match status" value="1"/>
</dbReference>
<dbReference type="PANTHER" id="PTHR44943">
    <property type="entry name" value="CELLULOSE SYNTHASE OPERON PROTEIN C"/>
    <property type="match status" value="1"/>
</dbReference>
<evidence type="ECO:0000313" key="5">
    <source>
        <dbReference type="EMBL" id="AFZ35723.1"/>
    </source>
</evidence>
<dbReference type="Gene3D" id="3.40.50.300">
    <property type="entry name" value="P-loop containing nucleotide triphosphate hydrolases"/>
    <property type="match status" value="1"/>
</dbReference>
<dbReference type="STRING" id="111780.Sta7437_2174"/>
<feature type="domain" description="Sulfotransferase" evidence="4">
    <location>
        <begin position="448"/>
        <end position="648"/>
    </location>
</feature>
<organism evidence="5 6">
    <name type="scientific">Stanieria cyanosphaera (strain ATCC 29371 / PCC 7437)</name>
    <dbReference type="NCBI Taxonomy" id="111780"/>
    <lineage>
        <taxon>Bacteria</taxon>
        <taxon>Bacillati</taxon>
        <taxon>Cyanobacteriota</taxon>
        <taxon>Cyanophyceae</taxon>
        <taxon>Pleurocapsales</taxon>
        <taxon>Dermocarpellaceae</taxon>
        <taxon>Stanieria</taxon>
    </lineage>
</organism>
<dbReference type="SMART" id="SM00028">
    <property type="entry name" value="TPR"/>
    <property type="match status" value="10"/>
</dbReference>
<dbReference type="Pfam" id="PF13414">
    <property type="entry name" value="TPR_11"/>
    <property type="match status" value="3"/>
</dbReference>
<keyword evidence="6" id="KW-1185">Reference proteome</keyword>
<evidence type="ECO:0000256" key="3">
    <source>
        <dbReference type="PROSITE-ProRule" id="PRU00339"/>
    </source>
</evidence>
<dbReference type="InterPro" id="IPR011990">
    <property type="entry name" value="TPR-like_helical_dom_sf"/>
</dbReference>
<dbReference type="PROSITE" id="PS50005">
    <property type="entry name" value="TPR"/>
    <property type="match status" value="9"/>
</dbReference>
<sequence length="688" mass="79451">MNDSFNSLDFKANLTTTIEQYRQLIKLNPERAELHADLGSLYARQQNWQKAIAAYQQAIKLNPDFAGAYRNLARVLTQTGNQSKAVERWYQALQLEPNWAKAEKHYLLGNTLITHQKIGKAAQCYRQAIKLKPDFLAAYQRLGEILASQGKYRQLITLFRQGVKFNPDNPQFHFGLGNILAAQQQWEQAGAQYRKTIELNQNFAVAYYSWGVVLTQQQKWQKASDNYQKAIALQPNYWEAYHQLGNVLNQLQQWQEAIAAYQNVAQINPSFVPVYLQLGKIFCHLEDYQSALNSYQTALEYTTQSSTLEQQAVALCQEAIAQIPKPTAKDYYQLAKFFRAKSHFKAAIITYQQALKINPRFQSAYIDLQYTPTDPQLLEELIPFYQNIVSEHPNLDVAWGNLGDALSEQGRISEAIDSYRSSSYQRVIKIYPSLASFDWQHKKEQGPNFIIAGAAKGGTSSLYNYLSHHPQILLPHKKELDFFWKHYQKGTDWYLAHFPSISDQPDYLTGEATPNYIRFPVVAERIYQSFPQVKLIFLLRNPVERTISWHYHKVNHGQINSSLTDAIALELKQLENQDVAKLAQAGYRNPDNILGSLYFYQLQPWLELFNREQLLILPSEDLYNNPAQVMEQVFSFLDLPNHPISNYLKVNAGSYQNSDSQLKSTLTNYFQAHNRQLEEHLGIKFNWD</sequence>
<feature type="repeat" description="TPR" evidence="3">
    <location>
        <begin position="102"/>
        <end position="135"/>
    </location>
</feature>
<name>K9XT64_STAC7</name>
<keyword evidence="2 3" id="KW-0802">TPR repeat</keyword>
<dbReference type="GO" id="GO:0008146">
    <property type="term" value="F:sulfotransferase activity"/>
    <property type="evidence" value="ECO:0007669"/>
    <property type="project" value="InterPro"/>
</dbReference>
<dbReference type="OrthoDB" id="9797480at2"/>
<dbReference type="PATRIC" id="fig|111780.3.peg.2265"/>
<feature type="repeat" description="TPR" evidence="3">
    <location>
        <begin position="32"/>
        <end position="65"/>
    </location>
</feature>
<evidence type="ECO:0000256" key="2">
    <source>
        <dbReference type="ARBA" id="ARBA00022803"/>
    </source>
</evidence>
<feature type="repeat" description="TPR" evidence="3">
    <location>
        <begin position="238"/>
        <end position="271"/>
    </location>
</feature>
<dbReference type="Proteomes" id="UP000010473">
    <property type="component" value="Chromosome"/>
</dbReference>
<dbReference type="KEGG" id="scs:Sta7437_2174"/>
<dbReference type="AlphaFoldDB" id="K9XT64"/>
<dbReference type="Gene3D" id="1.25.40.10">
    <property type="entry name" value="Tetratricopeptide repeat domain"/>
    <property type="match status" value="5"/>
</dbReference>
<evidence type="ECO:0000256" key="1">
    <source>
        <dbReference type="ARBA" id="ARBA00022737"/>
    </source>
</evidence>
<dbReference type="InterPro" id="IPR000863">
    <property type="entry name" value="Sulfotransferase_dom"/>
</dbReference>
<dbReference type="HOGENOM" id="CLU_017703_7_0_3"/>
<dbReference type="PROSITE" id="PS50293">
    <property type="entry name" value="TPR_REGION"/>
    <property type="match status" value="2"/>
</dbReference>
<dbReference type="InterPro" id="IPR027417">
    <property type="entry name" value="P-loop_NTPase"/>
</dbReference>
<dbReference type="SUPFAM" id="SSF81901">
    <property type="entry name" value="HCP-like"/>
    <property type="match status" value="1"/>
</dbReference>
<protein>
    <submittedName>
        <fullName evidence="5">Sulfotransferase</fullName>
    </submittedName>
</protein>
<feature type="repeat" description="TPR" evidence="3">
    <location>
        <begin position="136"/>
        <end position="169"/>
    </location>
</feature>
<dbReference type="SUPFAM" id="SSF48452">
    <property type="entry name" value="TPR-like"/>
    <property type="match status" value="1"/>
</dbReference>